<dbReference type="InterPro" id="IPR001810">
    <property type="entry name" value="F-box_dom"/>
</dbReference>
<organism evidence="2 3">
    <name type="scientific">Acacia crassicarpa</name>
    <name type="common">northern wattle</name>
    <dbReference type="NCBI Taxonomy" id="499986"/>
    <lineage>
        <taxon>Eukaryota</taxon>
        <taxon>Viridiplantae</taxon>
        <taxon>Streptophyta</taxon>
        <taxon>Embryophyta</taxon>
        <taxon>Tracheophyta</taxon>
        <taxon>Spermatophyta</taxon>
        <taxon>Magnoliopsida</taxon>
        <taxon>eudicotyledons</taxon>
        <taxon>Gunneridae</taxon>
        <taxon>Pentapetalae</taxon>
        <taxon>rosids</taxon>
        <taxon>fabids</taxon>
        <taxon>Fabales</taxon>
        <taxon>Fabaceae</taxon>
        <taxon>Caesalpinioideae</taxon>
        <taxon>mimosoid clade</taxon>
        <taxon>Acacieae</taxon>
        <taxon>Acacia</taxon>
    </lineage>
</organism>
<dbReference type="GO" id="GO:0000209">
    <property type="term" value="P:protein polyubiquitination"/>
    <property type="evidence" value="ECO:0007669"/>
    <property type="project" value="TreeGrafter"/>
</dbReference>
<dbReference type="PANTHER" id="PTHR14939:SF8">
    <property type="entry name" value="FIST C-DOMAIN DOMAIN-CONTAINING PROTEIN"/>
    <property type="match status" value="1"/>
</dbReference>
<dbReference type="PANTHER" id="PTHR14939">
    <property type="entry name" value="F-BOX ONLY PROTEIN 22"/>
    <property type="match status" value="1"/>
</dbReference>
<dbReference type="InterPro" id="IPR036047">
    <property type="entry name" value="F-box-like_dom_sf"/>
</dbReference>
<feature type="domain" description="F-box" evidence="1">
    <location>
        <begin position="4"/>
        <end position="44"/>
    </location>
</feature>
<dbReference type="AlphaFoldDB" id="A0AAE1MED7"/>
<dbReference type="GO" id="GO:0032436">
    <property type="term" value="P:positive regulation of proteasomal ubiquitin-dependent protein catabolic process"/>
    <property type="evidence" value="ECO:0007669"/>
    <property type="project" value="TreeGrafter"/>
</dbReference>
<reference evidence="2" key="1">
    <citation type="submission" date="2023-10" db="EMBL/GenBank/DDBJ databases">
        <title>Chromosome-level genome of the transformable northern wattle, Acacia crassicarpa.</title>
        <authorList>
            <person name="Massaro I."/>
            <person name="Sinha N.R."/>
            <person name="Poethig S."/>
            <person name="Leichty A.R."/>
        </authorList>
    </citation>
    <scope>NUCLEOTIDE SEQUENCE</scope>
    <source>
        <strain evidence="2">Acra3RX</strain>
        <tissue evidence="2">Leaf</tissue>
    </source>
</reference>
<dbReference type="EMBL" id="JAWXYG010000012">
    <property type="protein sequence ID" value="KAK4256931.1"/>
    <property type="molecule type" value="Genomic_DNA"/>
</dbReference>
<dbReference type="SMART" id="SM00256">
    <property type="entry name" value="FBOX"/>
    <property type="match status" value="1"/>
</dbReference>
<keyword evidence="3" id="KW-1185">Reference proteome</keyword>
<evidence type="ECO:0000259" key="1">
    <source>
        <dbReference type="SMART" id="SM00256"/>
    </source>
</evidence>
<proteinExistence type="predicted"/>
<comment type="caution">
    <text evidence="2">The sequence shown here is derived from an EMBL/GenBank/DDBJ whole genome shotgun (WGS) entry which is preliminary data.</text>
</comment>
<sequence>MRRLNDDIMLNILARLPAESFASAACVSKYWNHITSQILSRPKLASALSLNPSLLQAVKEVLDKVLGKPIRPHFAIAFINEEYGLRLTQTLITQRLKNKVPLVVHISHGVMGKDVLSDELREVQWDYFDYSGNHPRLRSVFGNSNEGVVLVLGFVPGLKVDTIPLFHPHQDPTVDHVDKFITDIQAFTAEASGHLSPSAIMMFGDRRSDMNSVVAKMDHAMPKETVMVGDAGGCFLFNSKNYPITTPNPYLLDAVALVFADDRDKSPDVGDIDFHLVLAEGLMPFGPSFEVIAAGMNPSQEWSVFSARMQGSHVVLSSNSVFETVLETVTDPNYELYIGVTQRRGAEESLIFYKLLVGQGFQFIVEGIGLAPGDSFMFYHTDMEATLTGRDTAYDNLDTLKEIVDENEYDVFGGLILSSNFRGRRYFGVENIDVMPFVENFPGVEVAGSFSKGEIGRGCSSFDAEDEEETIARSPLHVSSAIYFVMAYSPASAADD</sequence>
<name>A0AAE1MED7_9FABA</name>
<dbReference type="SUPFAM" id="SSF81383">
    <property type="entry name" value="F-box domain"/>
    <property type="match status" value="1"/>
</dbReference>
<protein>
    <recommendedName>
        <fullName evidence="1">F-box domain-containing protein</fullName>
    </recommendedName>
</protein>
<dbReference type="Proteomes" id="UP001293593">
    <property type="component" value="Unassembled WGS sequence"/>
</dbReference>
<evidence type="ECO:0000313" key="2">
    <source>
        <dbReference type="EMBL" id="KAK4256931.1"/>
    </source>
</evidence>
<gene>
    <name evidence="2" type="ORF">QN277_006589</name>
</gene>
<dbReference type="Gene3D" id="1.20.1280.50">
    <property type="match status" value="1"/>
</dbReference>
<dbReference type="Pfam" id="PF00646">
    <property type="entry name" value="F-box"/>
    <property type="match status" value="1"/>
</dbReference>
<accession>A0AAE1MED7</accession>
<evidence type="ECO:0000313" key="3">
    <source>
        <dbReference type="Proteomes" id="UP001293593"/>
    </source>
</evidence>